<dbReference type="EMBL" id="JAAAIM010000251">
    <property type="protein sequence ID" value="KAG0291243.1"/>
    <property type="molecule type" value="Genomic_DNA"/>
</dbReference>
<evidence type="ECO:0000256" key="3">
    <source>
        <dbReference type="ARBA" id="ARBA00022989"/>
    </source>
</evidence>
<dbReference type="InterPro" id="IPR036259">
    <property type="entry name" value="MFS_trans_sf"/>
</dbReference>
<gene>
    <name evidence="6" type="ORF">BGZ96_005377</name>
</gene>
<evidence type="ECO:0000313" key="7">
    <source>
        <dbReference type="Proteomes" id="UP001194696"/>
    </source>
</evidence>
<feature type="transmembrane region" description="Helical" evidence="5">
    <location>
        <begin position="30"/>
        <end position="50"/>
    </location>
</feature>
<dbReference type="PANTHER" id="PTHR23507:SF1">
    <property type="entry name" value="FI18259P1-RELATED"/>
    <property type="match status" value="1"/>
</dbReference>
<dbReference type="InterPro" id="IPR011701">
    <property type="entry name" value="MFS"/>
</dbReference>
<keyword evidence="3 5" id="KW-1133">Transmembrane helix</keyword>
<keyword evidence="7" id="KW-1185">Reference proteome</keyword>
<comment type="caution">
    <text evidence="6">The sequence shown here is derived from an EMBL/GenBank/DDBJ whole genome shotgun (WGS) entry which is preliminary data.</text>
</comment>
<keyword evidence="4 5" id="KW-0472">Membrane</keyword>
<proteinExistence type="predicted"/>
<comment type="subcellular location">
    <subcellularLocation>
        <location evidence="1">Membrane</location>
        <topology evidence="1">Multi-pass membrane protein</topology>
    </subcellularLocation>
</comment>
<evidence type="ECO:0000256" key="1">
    <source>
        <dbReference type="ARBA" id="ARBA00004141"/>
    </source>
</evidence>
<dbReference type="SUPFAM" id="SSF103473">
    <property type="entry name" value="MFS general substrate transporter"/>
    <property type="match status" value="1"/>
</dbReference>
<dbReference type="Gene3D" id="1.20.1250.20">
    <property type="entry name" value="MFS general substrate transporter like domains"/>
    <property type="match status" value="1"/>
</dbReference>
<evidence type="ECO:0000256" key="2">
    <source>
        <dbReference type="ARBA" id="ARBA00022692"/>
    </source>
</evidence>
<evidence type="ECO:0000256" key="4">
    <source>
        <dbReference type="ARBA" id="ARBA00023136"/>
    </source>
</evidence>
<evidence type="ECO:0000313" key="6">
    <source>
        <dbReference type="EMBL" id="KAG0291243.1"/>
    </source>
</evidence>
<dbReference type="Proteomes" id="UP001194696">
    <property type="component" value="Unassembled WGS sequence"/>
</dbReference>
<protein>
    <submittedName>
        <fullName evidence="6">Uncharacterized protein</fullName>
    </submittedName>
</protein>
<sequence length="178" mass="18911">MPAGQVINAAIFAYIADCTEKQNRSLMCGYLVTSMALGGLIGSALSSYITTVTGDLTVPLRITLILIAFLAVYLSILPESLRYTPAPLSISTNSDEVSDHGVPSPIATSPSAVQRLFNIAKEATCMIFDPVMLILPGRVPKSAYMTMSAVPAIILIIHLLTIIANYGTSCKQPTFTNG</sequence>
<reference evidence="6 7" key="1">
    <citation type="journal article" date="2020" name="Fungal Divers.">
        <title>Resolving the Mortierellaceae phylogeny through synthesis of multi-gene phylogenetics and phylogenomics.</title>
        <authorList>
            <person name="Vandepol N."/>
            <person name="Liber J."/>
            <person name="Desiro A."/>
            <person name="Na H."/>
            <person name="Kennedy M."/>
            <person name="Barry K."/>
            <person name="Grigoriev I.V."/>
            <person name="Miller A.N."/>
            <person name="O'Donnell K."/>
            <person name="Stajich J.E."/>
            <person name="Bonito G."/>
        </authorList>
    </citation>
    <scope>NUCLEOTIDE SEQUENCE [LARGE SCALE GENOMIC DNA]</scope>
    <source>
        <strain evidence="6 7">AD045</strain>
    </source>
</reference>
<keyword evidence="2 5" id="KW-0812">Transmembrane</keyword>
<feature type="transmembrane region" description="Helical" evidence="5">
    <location>
        <begin position="142"/>
        <end position="164"/>
    </location>
</feature>
<dbReference type="PANTHER" id="PTHR23507">
    <property type="entry name" value="ZGC:174356"/>
    <property type="match status" value="1"/>
</dbReference>
<feature type="transmembrane region" description="Helical" evidence="5">
    <location>
        <begin position="56"/>
        <end position="76"/>
    </location>
</feature>
<dbReference type="Pfam" id="PF07690">
    <property type="entry name" value="MFS_1"/>
    <property type="match status" value="1"/>
</dbReference>
<name>A0ABQ7K5X6_9FUNG</name>
<organism evidence="6 7">
    <name type="scientific">Linnemannia gamsii</name>
    <dbReference type="NCBI Taxonomy" id="64522"/>
    <lineage>
        <taxon>Eukaryota</taxon>
        <taxon>Fungi</taxon>
        <taxon>Fungi incertae sedis</taxon>
        <taxon>Mucoromycota</taxon>
        <taxon>Mortierellomycotina</taxon>
        <taxon>Mortierellomycetes</taxon>
        <taxon>Mortierellales</taxon>
        <taxon>Mortierellaceae</taxon>
        <taxon>Linnemannia</taxon>
    </lineage>
</organism>
<accession>A0ABQ7K5X6</accession>
<evidence type="ECO:0000256" key="5">
    <source>
        <dbReference type="SAM" id="Phobius"/>
    </source>
</evidence>